<sequence length="438" mass="50150">MVLSTVGGGMLSLAYGMRQIGLVPGLLLLVSSCWLSYFTNDLLLTASKFIPKRHQQQQKLTYWTFSNECHPSWGKHLATFTQVLLLLQNFGSFISYEIAFGGLLDLVWKILVNPQTHYSAKKKKKGGKKKKSEHSSYFKMNPFFYIHTYIYIYIYIKGDIYVWAIIVITGGIIYPLSLLRSMSALRFTSLLGIGCSLYLATVIGIDDKTWTQWLEGLLISYPLVTFCYTAQQYMLPIYVELQHQSHRRMRKVLRRSSYLILALYVMVGAFGYLTFLDGVCGNILLNNYHEHWSVMLAAVCISVSMVLAQPITTYAWRMNLAEMLFDVKQLSLQKHVVITTLFTLFTMVLSLLLTDIETVFALLGATTFPAIGFVLPAIFFVCLVPKDKFPYRRRFAIFQAFVITLISLVSFFYQIYTLLYPLDLPCRSVHAIQTSNLF</sequence>
<keyword evidence="4 5" id="KW-0472">Membrane</keyword>
<dbReference type="GO" id="GO:0016020">
    <property type="term" value="C:membrane"/>
    <property type="evidence" value="ECO:0007669"/>
    <property type="project" value="UniProtKB-SubCell"/>
</dbReference>
<evidence type="ECO:0000256" key="3">
    <source>
        <dbReference type="ARBA" id="ARBA00022989"/>
    </source>
</evidence>
<feature type="transmembrane region" description="Helical" evidence="5">
    <location>
        <begin position="256"/>
        <end position="275"/>
    </location>
</feature>
<feature type="transmembrane region" description="Helical" evidence="5">
    <location>
        <begin position="217"/>
        <end position="235"/>
    </location>
</feature>
<evidence type="ECO:0000256" key="1">
    <source>
        <dbReference type="ARBA" id="ARBA00004141"/>
    </source>
</evidence>
<name>X6MH98_RETFI</name>
<feature type="transmembrane region" description="Helical" evidence="5">
    <location>
        <begin position="295"/>
        <end position="316"/>
    </location>
</feature>
<dbReference type="Pfam" id="PF01490">
    <property type="entry name" value="Aa_trans"/>
    <property type="match status" value="1"/>
</dbReference>
<feature type="transmembrane region" description="Helical" evidence="5">
    <location>
        <begin position="359"/>
        <end position="383"/>
    </location>
</feature>
<feature type="domain" description="Amino acid transporter transmembrane" evidence="6">
    <location>
        <begin position="4"/>
        <end position="418"/>
    </location>
</feature>
<dbReference type="InterPro" id="IPR013057">
    <property type="entry name" value="AA_transpt_TM"/>
</dbReference>
<feature type="transmembrane region" description="Helical" evidence="5">
    <location>
        <begin position="160"/>
        <end position="177"/>
    </location>
</feature>
<proteinExistence type="predicted"/>
<keyword evidence="3 5" id="KW-1133">Transmembrane helix</keyword>
<reference evidence="7 8" key="1">
    <citation type="journal article" date="2013" name="Curr. Biol.">
        <title>The Genome of the Foraminiferan Reticulomyxa filosa.</title>
        <authorList>
            <person name="Glockner G."/>
            <person name="Hulsmann N."/>
            <person name="Schleicher M."/>
            <person name="Noegel A.A."/>
            <person name="Eichinger L."/>
            <person name="Gallinger C."/>
            <person name="Pawlowski J."/>
            <person name="Sierra R."/>
            <person name="Euteneuer U."/>
            <person name="Pillet L."/>
            <person name="Moustafa A."/>
            <person name="Platzer M."/>
            <person name="Groth M."/>
            <person name="Szafranski K."/>
            <person name="Schliwa M."/>
        </authorList>
    </citation>
    <scope>NUCLEOTIDE SEQUENCE [LARGE SCALE GENOMIC DNA]</scope>
</reference>
<dbReference type="PANTHER" id="PTHR22950">
    <property type="entry name" value="AMINO ACID TRANSPORTER"/>
    <property type="match status" value="1"/>
</dbReference>
<comment type="subcellular location">
    <subcellularLocation>
        <location evidence="1">Membrane</location>
        <topology evidence="1">Multi-pass membrane protein</topology>
    </subcellularLocation>
</comment>
<dbReference type="OrthoDB" id="28208at2759"/>
<evidence type="ECO:0000313" key="7">
    <source>
        <dbReference type="EMBL" id="ETO13041.1"/>
    </source>
</evidence>
<keyword evidence="2 5" id="KW-0812">Transmembrane</keyword>
<comment type="caution">
    <text evidence="7">The sequence shown here is derived from an EMBL/GenBank/DDBJ whole genome shotgun (WGS) entry which is preliminary data.</text>
</comment>
<feature type="transmembrane region" description="Helical" evidence="5">
    <location>
        <begin position="395"/>
        <end position="416"/>
    </location>
</feature>
<dbReference type="Proteomes" id="UP000023152">
    <property type="component" value="Unassembled WGS sequence"/>
</dbReference>
<evidence type="ECO:0000259" key="6">
    <source>
        <dbReference type="Pfam" id="PF01490"/>
    </source>
</evidence>
<evidence type="ECO:0000256" key="4">
    <source>
        <dbReference type="ARBA" id="ARBA00023136"/>
    </source>
</evidence>
<feature type="transmembrane region" description="Helical" evidence="5">
    <location>
        <begin position="93"/>
        <end position="114"/>
    </location>
</feature>
<feature type="transmembrane region" description="Helical" evidence="5">
    <location>
        <begin position="184"/>
        <end position="205"/>
    </location>
</feature>
<organism evidence="7 8">
    <name type="scientific">Reticulomyxa filosa</name>
    <dbReference type="NCBI Taxonomy" id="46433"/>
    <lineage>
        <taxon>Eukaryota</taxon>
        <taxon>Sar</taxon>
        <taxon>Rhizaria</taxon>
        <taxon>Retaria</taxon>
        <taxon>Foraminifera</taxon>
        <taxon>Monothalamids</taxon>
        <taxon>Reticulomyxidae</taxon>
        <taxon>Reticulomyxa</taxon>
    </lineage>
</organism>
<protein>
    <recommendedName>
        <fullName evidence="6">Amino acid transporter transmembrane domain-containing protein</fullName>
    </recommendedName>
</protein>
<accession>X6MH98</accession>
<dbReference type="EMBL" id="ASPP01020875">
    <property type="protein sequence ID" value="ETO13041.1"/>
    <property type="molecule type" value="Genomic_DNA"/>
</dbReference>
<feature type="transmembrane region" description="Helical" evidence="5">
    <location>
        <begin position="20"/>
        <end position="39"/>
    </location>
</feature>
<evidence type="ECO:0000313" key="8">
    <source>
        <dbReference type="Proteomes" id="UP000023152"/>
    </source>
</evidence>
<feature type="transmembrane region" description="Helical" evidence="5">
    <location>
        <begin position="135"/>
        <end position="154"/>
    </location>
</feature>
<dbReference type="AlphaFoldDB" id="X6MH98"/>
<dbReference type="GO" id="GO:0015179">
    <property type="term" value="F:L-amino acid transmembrane transporter activity"/>
    <property type="evidence" value="ECO:0007669"/>
    <property type="project" value="TreeGrafter"/>
</dbReference>
<keyword evidence="8" id="KW-1185">Reference proteome</keyword>
<evidence type="ECO:0000256" key="5">
    <source>
        <dbReference type="SAM" id="Phobius"/>
    </source>
</evidence>
<feature type="transmembrane region" description="Helical" evidence="5">
    <location>
        <begin position="336"/>
        <end position="353"/>
    </location>
</feature>
<dbReference type="OMA" id="HRYEDHA"/>
<gene>
    <name evidence="7" type="ORF">RFI_24335</name>
</gene>
<evidence type="ECO:0000256" key="2">
    <source>
        <dbReference type="ARBA" id="ARBA00022692"/>
    </source>
</evidence>